<evidence type="ECO:0000256" key="1">
    <source>
        <dbReference type="SAM" id="SignalP"/>
    </source>
</evidence>
<dbReference type="RefSeq" id="WP_394830927.1">
    <property type="nucleotide sequence ID" value="NZ_CP089929.1"/>
</dbReference>
<dbReference type="InterPro" id="IPR011047">
    <property type="entry name" value="Quinoprotein_ADH-like_sf"/>
</dbReference>
<dbReference type="Proteomes" id="UP001374803">
    <property type="component" value="Chromosome"/>
</dbReference>
<protein>
    <submittedName>
        <fullName evidence="2">Uncharacterized protein</fullName>
    </submittedName>
</protein>
<feature type="chain" id="PRO_5045742178" evidence="1">
    <location>
        <begin position="29"/>
        <end position="421"/>
    </location>
</feature>
<dbReference type="EMBL" id="CP089983">
    <property type="protein sequence ID" value="WXB01317.1"/>
    <property type="molecule type" value="Genomic_DNA"/>
</dbReference>
<accession>A0ABZ2KYC5</accession>
<evidence type="ECO:0000313" key="3">
    <source>
        <dbReference type="Proteomes" id="UP001374803"/>
    </source>
</evidence>
<keyword evidence="1" id="KW-0732">Signal</keyword>
<keyword evidence="3" id="KW-1185">Reference proteome</keyword>
<dbReference type="InterPro" id="IPR015943">
    <property type="entry name" value="WD40/YVTN_repeat-like_dom_sf"/>
</dbReference>
<name>A0ABZ2KYC5_9BACT</name>
<sequence>MRRTQPVRVAGLVCAVGLGAMLATGAFAQRVEPGRARTVIVGASPAFSPTDRVDARRSGFSRTSLPTGGLRATFRHSFGQNIEHAPLVLDDGSIVVVVNHNELVVLEHATPKFVASLGGSALGPPTALADGTIVAVNSAGEAVGVRQGAVRFRTRLGGDRSLGGHVSPVSLDDGGAVVATANELTALDAEGGVRARAAVPEMLATPLLAALGKIIAVAASGTVYGWVPGKEVHKIGSFGAAIDGGAVLAGPSTLAAVVDGTRLAAMDLAHGAVMTRSSVQGAIFLGPPAVRGDAAYLLSMAPGRTMLVGVDGAGQELSRQQVSTFTPMALADGGALALVAPPHAGVLVDAAGTVAFATPEGFIGVSSSGSVRMLGETPWATRITAAGKPHGGNVIGMAPTREGFVVVSEAGNLVEVVGTAP</sequence>
<dbReference type="SUPFAM" id="SSF50998">
    <property type="entry name" value="Quinoprotein alcohol dehydrogenase-like"/>
    <property type="match status" value="1"/>
</dbReference>
<dbReference type="Gene3D" id="2.130.10.10">
    <property type="entry name" value="YVTN repeat-like/Quinoprotein amine dehydrogenase"/>
    <property type="match status" value="1"/>
</dbReference>
<gene>
    <name evidence="2" type="ORF">LVJ94_30910</name>
</gene>
<feature type="signal peptide" evidence="1">
    <location>
        <begin position="1"/>
        <end position="28"/>
    </location>
</feature>
<organism evidence="2 3">
    <name type="scientific">Pendulispora rubella</name>
    <dbReference type="NCBI Taxonomy" id="2741070"/>
    <lineage>
        <taxon>Bacteria</taxon>
        <taxon>Pseudomonadati</taxon>
        <taxon>Myxococcota</taxon>
        <taxon>Myxococcia</taxon>
        <taxon>Myxococcales</taxon>
        <taxon>Sorangiineae</taxon>
        <taxon>Pendulisporaceae</taxon>
        <taxon>Pendulispora</taxon>
    </lineage>
</organism>
<proteinExistence type="predicted"/>
<evidence type="ECO:0000313" key="2">
    <source>
        <dbReference type="EMBL" id="WXB01317.1"/>
    </source>
</evidence>
<reference evidence="2" key="1">
    <citation type="submission" date="2021-12" db="EMBL/GenBank/DDBJ databases">
        <title>Discovery of the Pendulisporaceae a myxobacterial family with distinct sporulation behavior and unique specialized metabolism.</title>
        <authorList>
            <person name="Garcia R."/>
            <person name="Popoff A."/>
            <person name="Bader C.D."/>
            <person name="Loehr J."/>
            <person name="Walesch S."/>
            <person name="Walt C."/>
            <person name="Boldt J."/>
            <person name="Bunk B."/>
            <person name="Haeckl F.J.F.P.J."/>
            <person name="Gunesch A.P."/>
            <person name="Birkelbach J."/>
            <person name="Nuebel U."/>
            <person name="Pietschmann T."/>
            <person name="Bach T."/>
            <person name="Mueller R."/>
        </authorList>
    </citation>
    <scope>NUCLEOTIDE SEQUENCE</scope>
    <source>
        <strain evidence="2">MSr11367</strain>
    </source>
</reference>